<proteinExistence type="predicted"/>
<comment type="caution">
    <text evidence="2">The sequence shown here is derived from an EMBL/GenBank/DDBJ whole genome shotgun (WGS) entry which is preliminary data.</text>
</comment>
<evidence type="ECO:0000313" key="2">
    <source>
        <dbReference type="EMBL" id="MBO3117478.1"/>
    </source>
</evidence>
<reference evidence="2 3" key="1">
    <citation type="submission" date="2021-03" db="EMBL/GenBank/DDBJ databases">
        <title>Winogradskyella sp. nov., isolated from costal sediment.</title>
        <authorList>
            <person name="Gao C."/>
        </authorList>
    </citation>
    <scope>NUCLEOTIDE SEQUENCE [LARGE SCALE GENOMIC DNA]</scope>
    <source>
        <strain evidence="2 3">DF17</strain>
    </source>
</reference>
<dbReference type="SUPFAM" id="SSF56059">
    <property type="entry name" value="Glutathione synthetase ATP-binding domain-like"/>
    <property type="match status" value="1"/>
</dbReference>
<dbReference type="EMBL" id="JAGEVF010000009">
    <property type="protein sequence ID" value="MBO3117478.1"/>
    <property type="molecule type" value="Genomic_DNA"/>
</dbReference>
<evidence type="ECO:0000313" key="3">
    <source>
        <dbReference type="Proteomes" id="UP000676776"/>
    </source>
</evidence>
<organism evidence="2 3">
    <name type="scientific">Winogradskyella pelagia</name>
    <dbReference type="NCBI Taxonomy" id="2819984"/>
    <lineage>
        <taxon>Bacteria</taxon>
        <taxon>Pseudomonadati</taxon>
        <taxon>Bacteroidota</taxon>
        <taxon>Flavobacteriia</taxon>
        <taxon>Flavobacteriales</taxon>
        <taxon>Flavobacteriaceae</taxon>
        <taxon>Winogradskyella</taxon>
    </lineage>
</organism>
<sequence length="329" mass="37657">MKKKNLPKLSKQEIKEAKLFFKARGYTLKNTYWHKYYKGLNGEFHKDYIPYDIFRPYIDGQLNQRRLWPALQDKNLSYKLFWEFNQPKSIVQNINGFYFINEEFVGLNEAVTACAEFTGRLIIKPTVETGGGKMVNTFKVIGSRTNFKDFSLEELFQFYGKDFVVQEFLEQSPILKALNPTSLNTLRLVTYINDTGAHILASVLRIGKVGHSTDNFSTGGFFCGITEKGLLKGKGYNPKDKVVTVTETGIELKDYRIPNYDKVKDMVTSMHHVVPYFKIISWDIGINKDNLPFLIEYNALGQGVDLQIANGPFLGDFTDEILELSLSNS</sequence>
<feature type="domain" description="Alpha-L-glutamate ligase-related protein ATP-grasp" evidence="1">
    <location>
        <begin position="60"/>
        <end position="314"/>
    </location>
</feature>
<keyword evidence="3" id="KW-1185">Reference proteome</keyword>
<accession>A0ABS3T405</accession>
<gene>
    <name evidence="2" type="ORF">J4050_12010</name>
</gene>
<name>A0ABS3T405_9FLAO</name>
<protein>
    <recommendedName>
        <fullName evidence="1">Alpha-L-glutamate ligase-related protein ATP-grasp domain-containing protein</fullName>
    </recommendedName>
</protein>
<dbReference type="InterPro" id="IPR039523">
    <property type="entry name" value="RimK-rel_E_lig_ATP-grasp"/>
</dbReference>
<dbReference type="RefSeq" id="WP_208154829.1">
    <property type="nucleotide sequence ID" value="NZ_JAGEVF010000009.1"/>
</dbReference>
<evidence type="ECO:0000259" key="1">
    <source>
        <dbReference type="Pfam" id="PF14397"/>
    </source>
</evidence>
<dbReference type="Proteomes" id="UP000676776">
    <property type="component" value="Unassembled WGS sequence"/>
</dbReference>
<dbReference type="Pfam" id="PF14397">
    <property type="entry name" value="ATPgrasp_ST"/>
    <property type="match status" value="1"/>
</dbReference>